<keyword evidence="3" id="KW-0732">Signal</keyword>
<dbReference type="EMBL" id="CP047491">
    <property type="protein sequence ID" value="QHQ38035.1"/>
    <property type="molecule type" value="Genomic_DNA"/>
</dbReference>
<dbReference type="RefSeq" id="WP_161857371.1">
    <property type="nucleotide sequence ID" value="NZ_CP047491.1"/>
</dbReference>
<dbReference type="GO" id="GO:0016787">
    <property type="term" value="F:hydrolase activity"/>
    <property type="evidence" value="ECO:0007669"/>
    <property type="project" value="UniProtKB-KW"/>
</dbReference>
<feature type="chain" id="PRO_5041746937" description="Carboxylic ester hydrolase" evidence="3">
    <location>
        <begin position="25"/>
        <end position="533"/>
    </location>
</feature>
<dbReference type="InterPro" id="IPR002018">
    <property type="entry name" value="CarbesteraseB"/>
</dbReference>
<dbReference type="SUPFAM" id="SSF53474">
    <property type="entry name" value="alpha/beta-Hydrolases"/>
    <property type="match status" value="1"/>
</dbReference>
<dbReference type="Proteomes" id="UP000563601">
    <property type="component" value="Unassembled WGS sequence"/>
</dbReference>
<dbReference type="EMBL" id="JACHHR010000002">
    <property type="protein sequence ID" value="MBB5211194.1"/>
    <property type="molecule type" value="Genomic_DNA"/>
</dbReference>
<evidence type="ECO:0000259" key="5">
    <source>
        <dbReference type="Pfam" id="PF00135"/>
    </source>
</evidence>
<dbReference type="AlphaFoldDB" id="A0A6P1T8I3"/>
<dbReference type="PANTHER" id="PTHR11559">
    <property type="entry name" value="CARBOXYLESTERASE"/>
    <property type="match status" value="1"/>
</dbReference>
<organism evidence="6 9">
    <name type="scientific">Microbulbifer hydrolyticus</name>
    <dbReference type="NCBI Taxonomy" id="48074"/>
    <lineage>
        <taxon>Bacteria</taxon>
        <taxon>Pseudomonadati</taxon>
        <taxon>Pseudomonadota</taxon>
        <taxon>Gammaproteobacteria</taxon>
        <taxon>Cellvibrionales</taxon>
        <taxon>Microbulbiferaceae</taxon>
        <taxon>Microbulbifer</taxon>
    </lineage>
</organism>
<evidence type="ECO:0000313" key="6">
    <source>
        <dbReference type="EMBL" id="MBB5211194.1"/>
    </source>
</evidence>
<sequence>MISRYFLGAGLLALLLASGCSSRANPPVDTPEPTPDPLLRTTAQGDIRGSVDGANNMLAFRGIPYAEPPLGDLRFAPPQPAAAHTGVLQASDFGPNCAQAGGVMGGASDSEDCLYLNVYTPEESENLPVMVWIHGGAFISGSGGEEYTPARLVAEDMVVVTLNYRLGALGFLAHPTLTAEQSGSSGAYGLLDQKLALEWVQANIAEFGGNPNNVTIFGESAGGHSVLSLVASPLTAGLFHKVIVQSGAYLPTQISLDIAEQLGSATFDECADTACLRALSVEEILARQQGLTDGTGVNPNYGSEILPQHSIESALSSGNYQPVPVLMGTNLDEYTLFVGIDALSGVTPPTAEDYHAEIGALIGQPAESPAVVGIASFYPLDLYGGNVWQAMGAIGTDAVFACNALRQATQLSPMAATYVYEFADREAPLTILPLRPEGLELGASHAFEIPYIWGSEAAFREIGATDEQVELSQRMIRYWTRFARNGDPNGDSGAHWPAFDVGAQFMQLGGSEVLTPATDFATYHRCPIWDPAQ</sequence>
<name>A0A6P1T8I3_9GAMM</name>
<evidence type="ECO:0000256" key="2">
    <source>
        <dbReference type="ARBA" id="ARBA00022801"/>
    </source>
</evidence>
<evidence type="ECO:0000313" key="7">
    <source>
        <dbReference type="EMBL" id="QHQ38035.1"/>
    </source>
</evidence>
<accession>A0A6P1T8I3</accession>
<dbReference type="PROSITE" id="PS00122">
    <property type="entry name" value="CARBOXYLESTERASE_B_1"/>
    <property type="match status" value="1"/>
</dbReference>
<evidence type="ECO:0000256" key="3">
    <source>
        <dbReference type="RuleBase" id="RU361235"/>
    </source>
</evidence>
<feature type="domain" description="Carboxylesterase type B" evidence="5">
    <location>
        <begin position="40"/>
        <end position="509"/>
    </location>
</feature>
<dbReference type="PROSITE" id="PS00941">
    <property type="entry name" value="CARBOXYLESTERASE_B_2"/>
    <property type="match status" value="1"/>
</dbReference>
<feature type="signal peptide" evidence="3">
    <location>
        <begin position="1"/>
        <end position="24"/>
    </location>
</feature>
<evidence type="ECO:0000256" key="4">
    <source>
        <dbReference type="SAM" id="MobiDB-lite"/>
    </source>
</evidence>
<reference evidence="7 8" key="1">
    <citation type="submission" date="2020-01" db="EMBL/GenBank/DDBJ databases">
        <title>The possibility of degradation of plastic by Microbulbifer hydrolyticus IRE-31.</title>
        <authorList>
            <person name="Liu L."/>
        </authorList>
    </citation>
    <scope>NUCLEOTIDE SEQUENCE [LARGE SCALE GENOMIC DNA]</scope>
    <source>
        <strain evidence="7 8">IRE-31</strain>
    </source>
</reference>
<comment type="similarity">
    <text evidence="1 3">Belongs to the type-B carboxylesterase/lipase family.</text>
</comment>
<dbReference type="PROSITE" id="PS51257">
    <property type="entry name" value="PROKAR_LIPOPROTEIN"/>
    <property type="match status" value="1"/>
</dbReference>
<gene>
    <name evidence="7" type="ORF">GTQ55_02800</name>
    <name evidence="6" type="ORF">HNQ53_001412</name>
</gene>
<proteinExistence type="inferred from homology"/>
<feature type="region of interest" description="Disordered" evidence="4">
    <location>
        <begin position="23"/>
        <end position="43"/>
    </location>
</feature>
<protein>
    <recommendedName>
        <fullName evidence="3">Carboxylic ester hydrolase</fullName>
        <ecNumber evidence="3">3.1.1.-</ecNumber>
    </recommendedName>
</protein>
<keyword evidence="8" id="KW-1185">Reference proteome</keyword>
<keyword evidence="2 3" id="KW-0378">Hydrolase</keyword>
<evidence type="ECO:0000313" key="8">
    <source>
        <dbReference type="Proteomes" id="UP000464675"/>
    </source>
</evidence>
<dbReference type="Pfam" id="PF00135">
    <property type="entry name" value="COesterase"/>
    <property type="match status" value="1"/>
</dbReference>
<reference evidence="6 9" key="2">
    <citation type="submission" date="2020-08" db="EMBL/GenBank/DDBJ databases">
        <title>Genomic Encyclopedia of Type Strains, Phase IV (KMG-IV): sequencing the most valuable type-strain genomes for metagenomic binning, comparative biology and taxonomic classification.</title>
        <authorList>
            <person name="Goeker M."/>
        </authorList>
    </citation>
    <scope>NUCLEOTIDE SEQUENCE [LARGE SCALE GENOMIC DNA]</scope>
    <source>
        <strain evidence="6 9">DSM 11525</strain>
    </source>
</reference>
<dbReference type="InterPro" id="IPR029058">
    <property type="entry name" value="AB_hydrolase_fold"/>
</dbReference>
<dbReference type="OrthoDB" id="9775851at2"/>
<dbReference type="InterPro" id="IPR050309">
    <property type="entry name" value="Type-B_Carboxylest/Lipase"/>
</dbReference>
<dbReference type="Proteomes" id="UP000464675">
    <property type="component" value="Chromosome"/>
</dbReference>
<dbReference type="EC" id="3.1.1.-" evidence="3"/>
<dbReference type="InterPro" id="IPR019826">
    <property type="entry name" value="Carboxylesterase_B_AS"/>
</dbReference>
<evidence type="ECO:0000256" key="1">
    <source>
        <dbReference type="ARBA" id="ARBA00005964"/>
    </source>
</evidence>
<dbReference type="InterPro" id="IPR019819">
    <property type="entry name" value="Carboxylesterase_B_CS"/>
</dbReference>
<evidence type="ECO:0000313" key="9">
    <source>
        <dbReference type="Proteomes" id="UP000563601"/>
    </source>
</evidence>
<dbReference type="Gene3D" id="3.40.50.1820">
    <property type="entry name" value="alpha/beta hydrolase"/>
    <property type="match status" value="1"/>
</dbReference>